<feature type="region of interest" description="Disordered" evidence="5">
    <location>
        <begin position="438"/>
        <end position="474"/>
    </location>
</feature>
<dbReference type="Proteomes" id="UP000307440">
    <property type="component" value="Unassembled WGS sequence"/>
</dbReference>
<sequence length="497" mass="54524">MTSRTNYAPLSPEIPTFPAPSHSKTPRLGQTIRPTHFPVHDGEEQYAEEIIEVEERHEYTRGNVLKSLWGKVKVKVRGNTGLLLIAASQAFFSLMNVAVKTLNSIDPPVSALQLIVVRMGITYICCLVYMILAKVPEPFLGPKGVRLLLIFRGFTGCAAYPVSLTHTICDSILLTCRFFGLFGIYYSLQYLSLSDATVLTFLSPLCTAVAGALLLGETLTKGQGLAALTSMLGVILIARPASLFGKAENPDLEVPIDFASPMMTIPKEVSPSQRLWAVGVALIGVLGATGAYTSLRAIGKRAHPLHALTSFSTQCVIVASVAMIVRQERFVFPTRPEWLAMLAMIGIFGFLGQVLLTLGLQRETASRGSLAVYTQIVFATVFERVFFDIVPSPLSVVGTLLIISSAMYVALMKSPDNKAADSVTLLRVSEDSMRRGLLEDTEEHEWEDEPGARRDSDERKHRDAHCGRPYDWEDSDLVLPLFGDRPSQNQPLLKRGP</sequence>
<dbReference type="OrthoDB" id="306876at2759"/>
<dbReference type="EMBL" id="ML210430">
    <property type="protein sequence ID" value="TFK18110.1"/>
    <property type="molecule type" value="Genomic_DNA"/>
</dbReference>
<dbReference type="AlphaFoldDB" id="A0A5C3KDP4"/>
<feature type="compositionally biased region" description="Basic and acidic residues" evidence="5">
    <location>
        <begin position="450"/>
        <end position="471"/>
    </location>
</feature>
<comment type="subcellular location">
    <subcellularLocation>
        <location evidence="1">Membrane</location>
        <topology evidence="1">Multi-pass membrane protein</topology>
    </subcellularLocation>
</comment>
<feature type="transmembrane region" description="Helical" evidence="6">
    <location>
        <begin position="393"/>
        <end position="411"/>
    </location>
</feature>
<dbReference type="InterPro" id="IPR037185">
    <property type="entry name" value="EmrE-like"/>
</dbReference>
<accession>A0A5C3KDP4</accession>
<keyword evidence="2 6" id="KW-0812">Transmembrane</keyword>
<organism evidence="8 9">
    <name type="scientific">Coprinopsis marcescibilis</name>
    <name type="common">Agaric fungus</name>
    <name type="synonym">Psathyrella marcescibilis</name>
    <dbReference type="NCBI Taxonomy" id="230819"/>
    <lineage>
        <taxon>Eukaryota</taxon>
        <taxon>Fungi</taxon>
        <taxon>Dikarya</taxon>
        <taxon>Basidiomycota</taxon>
        <taxon>Agaricomycotina</taxon>
        <taxon>Agaricomycetes</taxon>
        <taxon>Agaricomycetidae</taxon>
        <taxon>Agaricales</taxon>
        <taxon>Agaricineae</taxon>
        <taxon>Psathyrellaceae</taxon>
        <taxon>Coprinopsis</taxon>
    </lineage>
</organism>
<feature type="transmembrane region" description="Helical" evidence="6">
    <location>
        <begin position="307"/>
        <end position="326"/>
    </location>
</feature>
<name>A0A5C3KDP4_COPMA</name>
<evidence type="ECO:0000256" key="2">
    <source>
        <dbReference type="ARBA" id="ARBA00022692"/>
    </source>
</evidence>
<keyword evidence="9" id="KW-1185">Reference proteome</keyword>
<feature type="transmembrane region" description="Helical" evidence="6">
    <location>
        <begin position="111"/>
        <end position="132"/>
    </location>
</feature>
<dbReference type="PANTHER" id="PTHR22911">
    <property type="entry name" value="ACYL-MALONYL CONDENSING ENZYME-RELATED"/>
    <property type="match status" value="1"/>
</dbReference>
<evidence type="ECO:0000256" key="3">
    <source>
        <dbReference type="ARBA" id="ARBA00022989"/>
    </source>
</evidence>
<evidence type="ECO:0000313" key="8">
    <source>
        <dbReference type="EMBL" id="TFK18110.1"/>
    </source>
</evidence>
<reference evidence="8 9" key="1">
    <citation type="journal article" date="2019" name="Nat. Ecol. Evol.">
        <title>Megaphylogeny resolves global patterns of mushroom evolution.</title>
        <authorList>
            <person name="Varga T."/>
            <person name="Krizsan K."/>
            <person name="Foldi C."/>
            <person name="Dima B."/>
            <person name="Sanchez-Garcia M."/>
            <person name="Sanchez-Ramirez S."/>
            <person name="Szollosi G.J."/>
            <person name="Szarkandi J.G."/>
            <person name="Papp V."/>
            <person name="Albert L."/>
            <person name="Andreopoulos W."/>
            <person name="Angelini C."/>
            <person name="Antonin V."/>
            <person name="Barry K.W."/>
            <person name="Bougher N.L."/>
            <person name="Buchanan P."/>
            <person name="Buyck B."/>
            <person name="Bense V."/>
            <person name="Catcheside P."/>
            <person name="Chovatia M."/>
            <person name="Cooper J."/>
            <person name="Damon W."/>
            <person name="Desjardin D."/>
            <person name="Finy P."/>
            <person name="Geml J."/>
            <person name="Haridas S."/>
            <person name="Hughes K."/>
            <person name="Justo A."/>
            <person name="Karasinski D."/>
            <person name="Kautmanova I."/>
            <person name="Kiss B."/>
            <person name="Kocsube S."/>
            <person name="Kotiranta H."/>
            <person name="LaButti K.M."/>
            <person name="Lechner B.E."/>
            <person name="Liimatainen K."/>
            <person name="Lipzen A."/>
            <person name="Lukacs Z."/>
            <person name="Mihaltcheva S."/>
            <person name="Morgado L.N."/>
            <person name="Niskanen T."/>
            <person name="Noordeloos M.E."/>
            <person name="Ohm R.A."/>
            <person name="Ortiz-Santana B."/>
            <person name="Ovrebo C."/>
            <person name="Racz N."/>
            <person name="Riley R."/>
            <person name="Savchenko A."/>
            <person name="Shiryaev A."/>
            <person name="Soop K."/>
            <person name="Spirin V."/>
            <person name="Szebenyi C."/>
            <person name="Tomsovsky M."/>
            <person name="Tulloss R.E."/>
            <person name="Uehling J."/>
            <person name="Grigoriev I.V."/>
            <person name="Vagvolgyi C."/>
            <person name="Papp T."/>
            <person name="Martin F.M."/>
            <person name="Miettinen O."/>
            <person name="Hibbett D.S."/>
            <person name="Nagy L.G."/>
        </authorList>
    </citation>
    <scope>NUCLEOTIDE SEQUENCE [LARGE SCALE GENOMIC DNA]</scope>
    <source>
        <strain evidence="8 9">CBS 121175</strain>
    </source>
</reference>
<feature type="compositionally biased region" description="Acidic residues" evidence="5">
    <location>
        <begin position="439"/>
        <end position="449"/>
    </location>
</feature>
<dbReference type="PANTHER" id="PTHR22911:SF6">
    <property type="entry name" value="SOLUTE CARRIER FAMILY 35 MEMBER G1"/>
    <property type="match status" value="1"/>
</dbReference>
<evidence type="ECO:0000256" key="5">
    <source>
        <dbReference type="SAM" id="MobiDB-lite"/>
    </source>
</evidence>
<dbReference type="GO" id="GO:0016020">
    <property type="term" value="C:membrane"/>
    <property type="evidence" value="ECO:0007669"/>
    <property type="project" value="UniProtKB-SubCell"/>
</dbReference>
<dbReference type="InterPro" id="IPR000620">
    <property type="entry name" value="EamA_dom"/>
</dbReference>
<evidence type="ECO:0000256" key="6">
    <source>
        <dbReference type="SAM" id="Phobius"/>
    </source>
</evidence>
<gene>
    <name evidence="8" type="ORF">FA15DRAFT_628299</name>
</gene>
<evidence type="ECO:0000256" key="4">
    <source>
        <dbReference type="ARBA" id="ARBA00023136"/>
    </source>
</evidence>
<evidence type="ECO:0000256" key="1">
    <source>
        <dbReference type="ARBA" id="ARBA00004141"/>
    </source>
</evidence>
<keyword evidence="3 6" id="KW-1133">Transmembrane helix</keyword>
<proteinExistence type="predicted"/>
<feature type="domain" description="EamA" evidence="7">
    <location>
        <begin position="276"/>
        <end position="409"/>
    </location>
</feature>
<keyword evidence="4 6" id="KW-0472">Membrane</keyword>
<evidence type="ECO:0000313" key="9">
    <source>
        <dbReference type="Proteomes" id="UP000307440"/>
    </source>
</evidence>
<feature type="transmembrane region" description="Helical" evidence="6">
    <location>
        <begin position="275"/>
        <end position="295"/>
    </location>
</feature>
<evidence type="ECO:0000259" key="7">
    <source>
        <dbReference type="Pfam" id="PF00892"/>
    </source>
</evidence>
<dbReference type="Pfam" id="PF00892">
    <property type="entry name" value="EamA"/>
    <property type="match status" value="2"/>
</dbReference>
<feature type="transmembrane region" description="Helical" evidence="6">
    <location>
        <begin position="81"/>
        <end position="99"/>
    </location>
</feature>
<feature type="region of interest" description="Disordered" evidence="5">
    <location>
        <begin position="1"/>
        <end position="35"/>
    </location>
</feature>
<feature type="domain" description="EamA" evidence="7">
    <location>
        <begin position="80"/>
        <end position="238"/>
    </location>
</feature>
<dbReference type="SUPFAM" id="SSF103481">
    <property type="entry name" value="Multidrug resistance efflux transporter EmrE"/>
    <property type="match status" value="2"/>
</dbReference>
<feature type="transmembrane region" description="Helical" evidence="6">
    <location>
        <begin position="338"/>
        <end position="358"/>
    </location>
</feature>
<protein>
    <recommendedName>
        <fullName evidence="7">EamA domain-containing protein</fullName>
    </recommendedName>
</protein>